<keyword evidence="9 10" id="KW-0472">Membrane</keyword>
<keyword evidence="5" id="KW-0677">Repeat</keyword>
<evidence type="ECO:0000256" key="8">
    <source>
        <dbReference type="ARBA" id="ARBA00022989"/>
    </source>
</evidence>
<evidence type="ECO:0008006" key="15">
    <source>
        <dbReference type="Google" id="ProtNLM"/>
    </source>
</evidence>
<feature type="transmembrane region" description="Helical" evidence="10">
    <location>
        <begin position="80"/>
        <end position="112"/>
    </location>
</feature>
<dbReference type="Pfam" id="PF00005">
    <property type="entry name" value="ABC_tran"/>
    <property type="match status" value="1"/>
</dbReference>
<dbReference type="OrthoDB" id="6500128at2759"/>
<evidence type="ECO:0000313" key="13">
    <source>
        <dbReference type="EMBL" id="GAU91810.1"/>
    </source>
</evidence>
<dbReference type="PROSITE" id="PS50893">
    <property type="entry name" value="ABC_TRANSPORTER_2"/>
    <property type="match status" value="1"/>
</dbReference>
<feature type="domain" description="ABC transporter" evidence="11">
    <location>
        <begin position="280"/>
        <end position="514"/>
    </location>
</feature>
<dbReference type="PROSITE" id="PS50929">
    <property type="entry name" value="ABC_TM1F"/>
    <property type="match status" value="1"/>
</dbReference>
<evidence type="ECO:0000256" key="5">
    <source>
        <dbReference type="ARBA" id="ARBA00022737"/>
    </source>
</evidence>
<dbReference type="PANTHER" id="PTHR24223">
    <property type="entry name" value="ATP-BINDING CASSETTE SUB-FAMILY C"/>
    <property type="match status" value="1"/>
</dbReference>
<dbReference type="InterPro" id="IPR036640">
    <property type="entry name" value="ABC1_TM_sf"/>
</dbReference>
<dbReference type="Gene3D" id="1.20.1560.10">
    <property type="entry name" value="ABC transporter type 1, transmembrane domain"/>
    <property type="match status" value="1"/>
</dbReference>
<feature type="domain" description="ABC transmembrane type-1" evidence="12">
    <location>
        <begin position="1"/>
        <end position="242"/>
    </location>
</feature>
<dbReference type="InterPro" id="IPR027417">
    <property type="entry name" value="P-loop_NTPase"/>
</dbReference>
<evidence type="ECO:0000259" key="11">
    <source>
        <dbReference type="PROSITE" id="PS50893"/>
    </source>
</evidence>
<dbReference type="SMART" id="SM00382">
    <property type="entry name" value="AAA"/>
    <property type="match status" value="1"/>
</dbReference>
<keyword evidence="7" id="KW-0067">ATP-binding</keyword>
<evidence type="ECO:0000256" key="9">
    <source>
        <dbReference type="ARBA" id="ARBA00023136"/>
    </source>
</evidence>
<comment type="subcellular location">
    <subcellularLocation>
        <location evidence="1">Endomembrane system</location>
        <topology evidence="1">Multi-pass membrane protein</topology>
    </subcellularLocation>
</comment>
<evidence type="ECO:0000313" key="14">
    <source>
        <dbReference type="Proteomes" id="UP000186922"/>
    </source>
</evidence>
<dbReference type="Pfam" id="PF00664">
    <property type="entry name" value="ABC_membrane"/>
    <property type="match status" value="1"/>
</dbReference>
<dbReference type="GO" id="GO:0016887">
    <property type="term" value="F:ATP hydrolysis activity"/>
    <property type="evidence" value="ECO:0007669"/>
    <property type="project" value="InterPro"/>
</dbReference>
<dbReference type="FunFam" id="3.40.50.300:FF:000074">
    <property type="entry name" value="Multidrug resistance-associated protein 5 isoform 1"/>
    <property type="match status" value="1"/>
</dbReference>
<dbReference type="Proteomes" id="UP000186922">
    <property type="component" value="Unassembled WGS sequence"/>
</dbReference>
<accession>A0A1D1UTH2</accession>
<evidence type="ECO:0000259" key="12">
    <source>
        <dbReference type="PROSITE" id="PS50929"/>
    </source>
</evidence>
<keyword evidence="8 10" id="KW-1133">Transmembrane helix</keyword>
<dbReference type="AlphaFoldDB" id="A0A1D1UTH2"/>
<dbReference type="InterPro" id="IPR050173">
    <property type="entry name" value="ABC_transporter_C-like"/>
</dbReference>
<keyword evidence="6" id="KW-0547">Nucleotide-binding</keyword>
<dbReference type="InterPro" id="IPR003593">
    <property type="entry name" value="AAA+_ATPase"/>
</dbReference>
<dbReference type="GO" id="GO:0140359">
    <property type="term" value="F:ABC-type transporter activity"/>
    <property type="evidence" value="ECO:0007669"/>
    <property type="project" value="InterPro"/>
</dbReference>
<proteinExistence type="inferred from homology"/>
<feature type="transmembrane region" description="Helical" evidence="10">
    <location>
        <begin position="216"/>
        <end position="235"/>
    </location>
</feature>
<dbReference type="CDD" id="cd03244">
    <property type="entry name" value="ABCC_MRP_domain2"/>
    <property type="match status" value="1"/>
</dbReference>
<evidence type="ECO:0000256" key="1">
    <source>
        <dbReference type="ARBA" id="ARBA00004127"/>
    </source>
</evidence>
<dbReference type="PANTHER" id="PTHR24223:SF415">
    <property type="entry name" value="FI20190P1"/>
    <property type="match status" value="1"/>
</dbReference>
<dbReference type="PROSITE" id="PS00211">
    <property type="entry name" value="ABC_TRANSPORTER_1"/>
    <property type="match status" value="1"/>
</dbReference>
<keyword evidence="14" id="KW-1185">Reference proteome</keyword>
<comment type="caution">
    <text evidence="13">The sequence shown here is derived from an EMBL/GenBank/DDBJ whole genome shotgun (WGS) entry which is preliminary data.</text>
</comment>
<evidence type="ECO:0000256" key="10">
    <source>
        <dbReference type="SAM" id="Phobius"/>
    </source>
</evidence>
<evidence type="ECO:0000256" key="2">
    <source>
        <dbReference type="ARBA" id="ARBA00009726"/>
    </source>
</evidence>
<protein>
    <recommendedName>
        <fullName evidence="15">ABC transporter domain-containing protein</fullName>
    </recommendedName>
</protein>
<dbReference type="SUPFAM" id="SSF52540">
    <property type="entry name" value="P-loop containing nucleoside triphosphate hydrolases"/>
    <property type="match status" value="1"/>
</dbReference>
<sequence>MTTFCLTLAVTFVAIALWGVSYGFVKAGRELHNGMLSRLMHSPMSYFDTTPLGRILNRFSKEIDTVDIALPRNTRYFCNAFFLGVTLVLQIMIALPLIAAIVIPLLAAIYFVKRYYQMTAMQLKRLDGLTRAPLISSLQQSFAGTAVILATGQTARFIAESHRKVDSLSSILHLSNALLHWLCLSNLLIANTLTTIVSFTCVILRNTAAFPNEPAVVGLALMSAVAFTILLQWMVQNLCDLEYSLLSTERIRDYTEAPVEAPAIVPDNRPPPKWPYKGQITFQNYSTRYRPGLELVLEGINGTIASGEKIGVVGRTGSGKSSLTLALLRIIEPAGGAISIDGTDISKIGLQDLRSRITIIPQEATLFGGSLRMNVDPTQEASDEQIWDALESSRLKPYFQVSPQGLDTRISEGGSNLSVGQRQLICLARALLRRSKILILDEATAAIDFETDKYVQEVVRKEFSDCTVITIAHRINTIMDSTRVLVMDAGRIREFDTPANLVEQPDSLFYKLAKDAGAI</sequence>
<dbReference type="EMBL" id="BDGG01000002">
    <property type="protein sequence ID" value="GAU91810.1"/>
    <property type="molecule type" value="Genomic_DNA"/>
</dbReference>
<gene>
    <name evidence="13" type="primary">RvY_03999</name>
    <name evidence="13" type="synonym">RvY_03999.3</name>
    <name evidence="13" type="ORF">RvY_03999-3</name>
</gene>
<dbReference type="Gene3D" id="3.40.50.300">
    <property type="entry name" value="P-loop containing nucleotide triphosphate hydrolases"/>
    <property type="match status" value="1"/>
</dbReference>
<dbReference type="GO" id="GO:0012505">
    <property type="term" value="C:endomembrane system"/>
    <property type="evidence" value="ECO:0007669"/>
    <property type="project" value="UniProtKB-SubCell"/>
</dbReference>
<feature type="transmembrane region" description="Helical" evidence="10">
    <location>
        <begin position="178"/>
        <end position="204"/>
    </location>
</feature>
<dbReference type="InterPro" id="IPR017871">
    <property type="entry name" value="ABC_transporter-like_CS"/>
</dbReference>
<dbReference type="InterPro" id="IPR011527">
    <property type="entry name" value="ABC1_TM_dom"/>
</dbReference>
<organism evidence="13 14">
    <name type="scientific">Ramazzottius varieornatus</name>
    <name type="common">Water bear</name>
    <name type="synonym">Tardigrade</name>
    <dbReference type="NCBI Taxonomy" id="947166"/>
    <lineage>
        <taxon>Eukaryota</taxon>
        <taxon>Metazoa</taxon>
        <taxon>Ecdysozoa</taxon>
        <taxon>Tardigrada</taxon>
        <taxon>Eutardigrada</taxon>
        <taxon>Parachela</taxon>
        <taxon>Hypsibioidea</taxon>
        <taxon>Ramazzottiidae</taxon>
        <taxon>Ramazzottius</taxon>
    </lineage>
</organism>
<keyword evidence="4 10" id="KW-0812">Transmembrane</keyword>
<keyword evidence="3" id="KW-0813">Transport</keyword>
<dbReference type="STRING" id="947166.A0A1D1UTH2"/>
<dbReference type="SUPFAM" id="SSF90123">
    <property type="entry name" value="ABC transporter transmembrane region"/>
    <property type="match status" value="1"/>
</dbReference>
<reference evidence="13 14" key="1">
    <citation type="journal article" date="2016" name="Nat. Commun.">
        <title>Extremotolerant tardigrade genome and improved radiotolerance of human cultured cells by tardigrade-unique protein.</title>
        <authorList>
            <person name="Hashimoto T."/>
            <person name="Horikawa D.D."/>
            <person name="Saito Y."/>
            <person name="Kuwahara H."/>
            <person name="Kozuka-Hata H."/>
            <person name="Shin-I T."/>
            <person name="Minakuchi Y."/>
            <person name="Ohishi K."/>
            <person name="Motoyama A."/>
            <person name="Aizu T."/>
            <person name="Enomoto A."/>
            <person name="Kondo K."/>
            <person name="Tanaka S."/>
            <person name="Hara Y."/>
            <person name="Koshikawa S."/>
            <person name="Sagara H."/>
            <person name="Miura T."/>
            <person name="Yokobori S."/>
            <person name="Miyagawa K."/>
            <person name="Suzuki Y."/>
            <person name="Kubo T."/>
            <person name="Oyama M."/>
            <person name="Kohara Y."/>
            <person name="Fujiyama A."/>
            <person name="Arakawa K."/>
            <person name="Katayama T."/>
            <person name="Toyoda A."/>
            <person name="Kunieda T."/>
        </authorList>
    </citation>
    <scope>NUCLEOTIDE SEQUENCE [LARGE SCALE GENOMIC DNA]</scope>
    <source>
        <strain evidence="13 14">YOKOZUNA-1</strain>
    </source>
</reference>
<evidence type="ECO:0000256" key="4">
    <source>
        <dbReference type="ARBA" id="ARBA00022692"/>
    </source>
</evidence>
<dbReference type="GO" id="GO:0016020">
    <property type="term" value="C:membrane"/>
    <property type="evidence" value="ECO:0007669"/>
    <property type="project" value="InterPro"/>
</dbReference>
<evidence type="ECO:0000256" key="3">
    <source>
        <dbReference type="ARBA" id="ARBA00022448"/>
    </source>
</evidence>
<name>A0A1D1UTH2_RAMVA</name>
<dbReference type="GO" id="GO:0005524">
    <property type="term" value="F:ATP binding"/>
    <property type="evidence" value="ECO:0007669"/>
    <property type="project" value="UniProtKB-KW"/>
</dbReference>
<evidence type="ECO:0000256" key="7">
    <source>
        <dbReference type="ARBA" id="ARBA00022840"/>
    </source>
</evidence>
<comment type="similarity">
    <text evidence="2">Belongs to the ABC transporter superfamily. ABCC family. Conjugate transporter (TC 3.A.1.208) subfamily.</text>
</comment>
<dbReference type="InterPro" id="IPR003439">
    <property type="entry name" value="ABC_transporter-like_ATP-bd"/>
</dbReference>
<evidence type="ECO:0000256" key="6">
    <source>
        <dbReference type="ARBA" id="ARBA00022741"/>
    </source>
</evidence>